<accession>A0A0P0VSV0</accession>
<dbReference type="Proteomes" id="UP000059680">
    <property type="component" value="Chromosome 3"/>
</dbReference>
<gene>
    <name evidence="2" type="ordered locus">Os03g0137500</name>
    <name evidence="2" type="ORF">OSNPB_030137500</name>
</gene>
<feature type="region of interest" description="Disordered" evidence="1">
    <location>
        <begin position="13"/>
        <end position="65"/>
    </location>
</feature>
<evidence type="ECO:0000313" key="2">
    <source>
        <dbReference type="EMBL" id="BAS82195.1"/>
    </source>
</evidence>
<proteinExistence type="predicted"/>
<evidence type="ECO:0000313" key="3">
    <source>
        <dbReference type="Proteomes" id="UP000059680"/>
    </source>
</evidence>
<organism evidence="2 3">
    <name type="scientific">Oryza sativa subsp. japonica</name>
    <name type="common">Rice</name>
    <dbReference type="NCBI Taxonomy" id="39947"/>
    <lineage>
        <taxon>Eukaryota</taxon>
        <taxon>Viridiplantae</taxon>
        <taxon>Streptophyta</taxon>
        <taxon>Embryophyta</taxon>
        <taxon>Tracheophyta</taxon>
        <taxon>Spermatophyta</taxon>
        <taxon>Magnoliopsida</taxon>
        <taxon>Liliopsida</taxon>
        <taxon>Poales</taxon>
        <taxon>Poaceae</taxon>
        <taxon>BOP clade</taxon>
        <taxon>Oryzoideae</taxon>
        <taxon>Oryzeae</taxon>
        <taxon>Oryzinae</taxon>
        <taxon>Oryza</taxon>
        <taxon>Oryza sativa</taxon>
    </lineage>
</organism>
<reference evidence="2 3" key="3">
    <citation type="journal article" date="2013" name="Rice">
        <title>Improvement of the Oryza sativa Nipponbare reference genome using next generation sequence and optical map data.</title>
        <authorList>
            <person name="Kawahara Y."/>
            <person name="de la Bastide M."/>
            <person name="Hamilton J.P."/>
            <person name="Kanamori H."/>
            <person name="McCombie W.R."/>
            <person name="Ouyang S."/>
            <person name="Schwartz D.C."/>
            <person name="Tanaka T."/>
            <person name="Wu J."/>
            <person name="Zhou S."/>
            <person name="Childs K.L."/>
            <person name="Davidson R.M."/>
            <person name="Lin H."/>
            <person name="Quesada-Ocampo L."/>
            <person name="Vaillancourt B."/>
            <person name="Sakai H."/>
            <person name="Lee S.S."/>
            <person name="Kim J."/>
            <person name="Numa H."/>
            <person name="Itoh T."/>
            <person name="Buell C.R."/>
            <person name="Matsumoto T."/>
        </authorList>
    </citation>
    <scope>NUCLEOTIDE SEQUENCE [LARGE SCALE GENOMIC DNA]</scope>
    <source>
        <strain evidence="3">cv. Nipponbare</strain>
    </source>
</reference>
<dbReference type="EMBL" id="AP014959">
    <property type="protein sequence ID" value="BAS82195.1"/>
    <property type="molecule type" value="Genomic_DNA"/>
</dbReference>
<keyword evidence="3" id="KW-1185">Reference proteome</keyword>
<evidence type="ECO:0000256" key="1">
    <source>
        <dbReference type="SAM" id="MobiDB-lite"/>
    </source>
</evidence>
<reference evidence="2 3" key="2">
    <citation type="journal article" date="2013" name="Plant Cell Physiol.">
        <title>Rice Annotation Project Database (RAP-DB): an integrative and interactive database for rice genomics.</title>
        <authorList>
            <person name="Sakai H."/>
            <person name="Lee S.S."/>
            <person name="Tanaka T."/>
            <person name="Numa H."/>
            <person name="Kim J."/>
            <person name="Kawahara Y."/>
            <person name="Wakimoto H."/>
            <person name="Yang C.C."/>
            <person name="Iwamoto M."/>
            <person name="Abe T."/>
            <person name="Yamada Y."/>
            <person name="Muto A."/>
            <person name="Inokuchi H."/>
            <person name="Ikemura T."/>
            <person name="Matsumoto T."/>
            <person name="Sasaki T."/>
            <person name="Itoh T."/>
        </authorList>
    </citation>
    <scope>NUCLEOTIDE SEQUENCE [LARGE SCALE GENOMIC DNA]</scope>
    <source>
        <strain evidence="3">cv. Nipponbare</strain>
    </source>
</reference>
<feature type="non-terminal residue" evidence="2">
    <location>
        <position position="1"/>
    </location>
</feature>
<name>A0A0P0VSV0_ORYSJ</name>
<reference evidence="3" key="1">
    <citation type="journal article" date="2005" name="Nature">
        <title>The map-based sequence of the rice genome.</title>
        <authorList>
            <consortium name="International rice genome sequencing project (IRGSP)"/>
            <person name="Matsumoto T."/>
            <person name="Wu J."/>
            <person name="Kanamori H."/>
            <person name="Katayose Y."/>
            <person name="Fujisawa M."/>
            <person name="Namiki N."/>
            <person name="Mizuno H."/>
            <person name="Yamamoto K."/>
            <person name="Antonio B.A."/>
            <person name="Baba T."/>
            <person name="Sakata K."/>
            <person name="Nagamura Y."/>
            <person name="Aoki H."/>
            <person name="Arikawa K."/>
            <person name="Arita K."/>
            <person name="Bito T."/>
            <person name="Chiden Y."/>
            <person name="Fujitsuka N."/>
            <person name="Fukunaka R."/>
            <person name="Hamada M."/>
            <person name="Harada C."/>
            <person name="Hayashi A."/>
            <person name="Hijishita S."/>
            <person name="Honda M."/>
            <person name="Hosokawa S."/>
            <person name="Ichikawa Y."/>
            <person name="Idonuma A."/>
            <person name="Iijima M."/>
            <person name="Ikeda M."/>
            <person name="Ikeno M."/>
            <person name="Ito K."/>
            <person name="Ito S."/>
            <person name="Ito T."/>
            <person name="Ito Y."/>
            <person name="Ito Y."/>
            <person name="Iwabuchi A."/>
            <person name="Kamiya K."/>
            <person name="Karasawa W."/>
            <person name="Kurita K."/>
            <person name="Katagiri S."/>
            <person name="Kikuta A."/>
            <person name="Kobayashi H."/>
            <person name="Kobayashi N."/>
            <person name="Machita K."/>
            <person name="Maehara T."/>
            <person name="Masukawa M."/>
            <person name="Mizubayashi T."/>
            <person name="Mukai Y."/>
            <person name="Nagasaki H."/>
            <person name="Nagata Y."/>
            <person name="Naito S."/>
            <person name="Nakashima M."/>
            <person name="Nakama Y."/>
            <person name="Nakamichi Y."/>
            <person name="Nakamura M."/>
            <person name="Meguro A."/>
            <person name="Negishi M."/>
            <person name="Ohta I."/>
            <person name="Ohta T."/>
            <person name="Okamoto M."/>
            <person name="Ono N."/>
            <person name="Saji S."/>
            <person name="Sakaguchi M."/>
            <person name="Sakai K."/>
            <person name="Shibata M."/>
            <person name="Shimokawa T."/>
            <person name="Song J."/>
            <person name="Takazaki Y."/>
            <person name="Terasawa K."/>
            <person name="Tsugane M."/>
            <person name="Tsuji K."/>
            <person name="Ueda S."/>
            <person name="Waki K."/>
            <person name="Yamagata H."/>
            <person name="Yamamoto M."/>
            <person name="Yamamoto S."/>
            <person name="Yamane H."/>
            <person name="Yoshiki S."/>
            <person name="Yoshihara R."/>
            <person name="Yukawa K."/>
            <person name="Zhong H."/>
            <person name="Yano M."/>
            <person name="Yuan Q."/>
            <person name="Ouyang S."/>
            <person name="Liu J."/>
            <person name="Jones K.M."/>
            <person name="Gansberger K."/>
            <person name="Moffat K."/>
            <person name="Hill J."/>
            <person name="Bera J."/>
            <person name="Fadrosh D."/>
            <person name="Jin S."/>
            <person name="Johri S."/>
            <person name="Kim M."/>
            <person name="Overton L."/>
            <person name="Reardon M."/>
            <person name="Tsitrin T."/>
            <person name="Vuong H."/>
            <person name="Weaver B."/>
            <person name="Ciecko A."/>
            <person name="Tallon L."/>
            <person name="Jackson J."/>
            <person name="Pai G."/>
            <person name="Aken S.V."/>
            <person name="Utterback T."/>
            <person name="Reidmuller S."/>
            <person name="Feldblyum T."/>
            <person name="Hsiao J."/>
            <person name="Zismann V."/>
            <person name="Iobst S."/>
            <person name="de Vazeille A.R."/>
            <person name="Buell C.R."/>
            <person name="Ying K."/>
            <person name="Li Y."/>
            <person name="Lu T."/>
            <person name="Huang Y."/>
            <person name="Zhao Q."/>
            <person name="Feng Q."/>
            <person name="Zhang L."/>
            <person name="Zhu J."/>
            <person name="Weng Q."/>
            <person name="Mu J."/>
            <person name="Lu Y."/>
            <person name="Fan D."/>
            <person name="Liu Y."/>
            <person name="Guan J."/>
            <person name="Zhang Y."/>
            <person name="Yu S."/>
            <person name="Liu X."/>
            <person name="Zhang Y."/>
            <person name="Hong G."/>
            <person name="Han B."/>
            <person name="Choisne N."/>
            <person name="Demange N."/>
            <person name="Orjeda G."/>
            <person name="Samain S."/>
            <person name="Cattolico L."/>
            <person name="Pelletier E."/>
            <person name="Couloux A."/>
            <person name="Segurens B."/>
            <person name="Wincker P."/>
            <person name="D'Hont A."/>
            <person name="Scarpelli C."/>
            <person name="Weissenbach J."/>
            <person name="Salanoubat M."/>
            <person name="Quetier F."/>
            <person name="Yu Y."/>
            <person name="Kim H.R."/>
            <person name="Rambo T."/>
            <person name="Currie J."/>
            <person name="Collura K."/>
            <person name="Luo M."/>
            <person name="Yang T."/>
            <person name="Ammiraju J.S.S."/>
            <person name="Engler F."/>
            <person name="Soderlund C."/>
            <person name="Wing R.A."/>
            <person name="Palmer L.E."/>
            <person name="de la Bastide M."/>
            <person name="Spiegel L."/>
            <person name="Nascimento L."/>
            <person name="Zutavern T."/>
            <person name="O'Shaughnessy A."/>
            <person name="Dike S."/>
            <person name="Dedhia N."/>
            <person name="Preston R."/>
            <person name="Balija V."/>
            <person name="McCombie W.R."/>
            <person name="Chow T."/>
            <person name="Chen H."/>
            <person name="Chung M."/>
            <person name="Chen C."/>
            <person name="Shaw J."/>
            <person name="Wu H."/>
            <person name="Hsiao K."/>
            <person name="Chao Y."/>
            <person name="Chu M."/>
            <person name="Cheng C."/>
            <person name="Hour A."/>
            <person name="Lee P."/>
            <person name="Lin S."/>
            <person name="Lin Y."/>
            <person name="Liou J."/>
            <person name="Liu S."/>
            <person name="Hsing Y."/>
            <person name="Raghuvanshi S."/>
            <person name="Mohanty A."/>
            <person name="Bharti A.K."/>
            <person name="Gaur A."/>
            <person name="Gupta V."/>
            <person name="Kumar D."/>
            <person name="Ravi V."/>
            <person name="Vij S."/>
            <person name="Kapur A."/>
            <person name="Khurana P."/>
            <person name="Khurana P."/>
            <person name="Khurana J.P."/>
            <person name="Tyagi A.K."/>
            <person name="Gaikwad K."/>
            <person name="Singh A."/>
            <person name="Dalal V."/>
            <person name="Srivastava S."/>
            <person name="Dixit A."/>
            <person name="Pal A.K."/>
            <person name="Ghazi I.A."/>
            <person name="Yadav M."/>
            <person name="Pandit A."/>
            <person name="Bhargava A."/>
            <person name="Sureshbabu K."/>
            <person name="Batra K."/>
            <person name="Sharma T.R."/>
            <person name="Mohapatra T."/>
            <person name="Singh N.K."/>
            <person name="Messing J."/>
            <person name="Nelson A.B."/>
            <person name="Fuks G."/>
            <person name="Kavchok S."/>
            <person name="Keizer G."/>
            <person name="Linton E."/>
            <person name="Llaca V."/>
            <person name="Song R."/>
            <person name="Tanyolac B."/>
            <person name="Young S."/>
            <person name="Ho-Il K."/>
            <person name="Hahn J.H."/>
            <person name="Sangsakoo G."/>
            <person name="Vanavichit A."/>
            <person name="de Mattos Luiz.A.T."/>
            <person name="Zimmer P.D."/>
            <person name="Malone G."/>
            <person name="Dellagostin O."/>
            <person name="de Oliveira A.C."/>
            <person name="Bevan M."/>
            <person name="Bancroft I."/>
            <person name="Minx P."/>
            <person name="Cordum H."/>
            <person name="Wilson R."/>
            <person name="Cheng Z."/>
            <person name="Jin W."/>
            <person name="Jiang J."/>
            <person name="Leong S.A."/>
            <person name="Iwama H."/>
            <person name="Gojobori T."/>
            <person name="Itoh T."/>
            <person name="Niimura Y."/>
            <person name="Fujii Y."/>
            <person name="Habara T."/>
            <person name="Sakai H."/>
            <person name="Sato Y."/>
            <person name="Wilson G."/>
            <person name="Kumar K."/>
            <person name="McCouch S."/>
            <person name="Juretic N."/>
            <person name="Hoen D."/>
            <person name="Wright S."/>
            <person name="Bruskiewich R."/>
            <person name="Bureau T."/>
            <person name="Miyao A."/>
            <person name="Hirochika H."/>
            <person name="Nishikawa T."/>
            <person name="Kadowaki K."/>
            <person name="Sugiura M."/>
            <person name="Burr B."/>
            <person name="Sasaki T."/>
        </authorList>
    </citation>
    <scope>NUCLEOTIDE SEQUENCE [LARGE SCALE GENOMIC DNA]</scope>
    <source>
        <strain evidence="3">cv. Nipponbare</strain>
    </source>
</reference>
<protein>
    <submittedName>
        <fullName evidence="2">Os03g0137500 protein</fullName>
    </submittedName>
</protein>
<dbReference type="AlphaFoldDB" id="A0A0P0VSV0"/>
<sequence length="95" mass="10538">LGFHSRLLVSSRVRPPPCADQRSRSGAGVLLLPPASSPVRGRITSLGKDEQRPSSVPQHWEESKRQAVSMSRKTVVYFPSRFVPLCAFCGSNFVW</sequence>
<dbReference type="ExpressionAtlas" id="A0A0P0VSV0">
    <property type="expression patterns" value="baseline and differential"/>
</dbReference>
<dbReference type="Gramene" id="Os03t0137500-02">
    <property type="protein sequence ID" value="Os03t0137500-02"/>
    <property type="gene ID" value="Os03g0137500"/>
</dbReference>